<dbReference type="Proteomes" id="UP000325577">
    <property type="component" value="Linkage Group LG1"/>
</dbReference>
<proteinExistence type="predicted"/>
<dbReference type="OrthoDB" id="1682357at2759"/>
<dbReference type="Pfam" id="PF03017">
    <property type="entry name" value="Transposase_23"/>
    <property type="match status" value="1"/>
</dbReference>
<evidence type="ECO:0000259" key="2">
    <source>
        <dbReference type="Pfam" id="PF03017"/>
    </source>
</evidence>
<feature type="compositionally biased region" description="Polar residues" evidence="1">
    <location>
        <begin position="38"/>
        <end position="48"/>
    </location>
</feature>
<sequence>MISKSYFKVELVPEASSAHCAHQPTDLSQEHRLRPLSPLSQTSPSKRNVVQGPKQHVGMKVDLLSFQIPKEIVGKGYIKSFDPSKLVGGIPLGEGMCEVFVEESQKYRYRLVRLIGTEVLTIRDGLGESIAWPIYDVMYLKS</sequence>
<evidence type="ECO:0000256" key="1">
    <source>
        <dbReference type="SAM" id="MobiDB-lite"/>
    </source>
</evidence>
<feature type="region of interest" description="Disordered" evidence="1">
    <location>
        <begin position="23"/>
        <end position="51"/>
    </location>
</feature>
<reference evidence="3 4" key="1">
    <citation type="submission" date="2019-09" db="EMBL/GenBank/DDBJ databases">
        <title>A chromosome-level genome assembly of the Chinese tupelo Nyssa sinensis.</title>
        <authorList>
            <person name="Yang X."/>
            <person name="Kang M."/>
            <person name="Yang Y."/>
            <person name="Xiong H."/>
            <person name="Wang M."/>
            <person name="Zhang Z."/>
            <person name="Wang Z."/>
            <person name="Wu H."/>
            <person name="Ma T."/>
            <person name="Liu J."/>
            <person name="Xi Z."/>
        </authorList>
    </citation>
    <scope>NUCLEOTIDE SEQUENCE [LARGE SCALE GENOMIC DNA]</scope>
    <source>
        <strain evidence="3">J267</strain>
        <tissue evidence="3">Leaf</tissue>
    </source>
</reference>
<name>A0A5J5BVG0_9ASTE</name>
<evidence type="ECO:0000313" key="3">
    <source>
        <dbReference type="EMBL" id="KAA8547015.1"/>
    </source>
</evidence>
<dbReference type="EMBL" id="CM018032">
    <property type="protein sequence ID" value="KAA8547015.1"/>
    <property type="molecule type" value="Genomic_DNA"/>
</dbReference>
<evidence type="ECO:0000313" key="4">
    <source>
        <dbReference type="Proteomes" id="UP000325577"/>
    </source>
</evidence>
<dbReference type="AlphaFoldDB" id="A0A5J5BVG0"/>
<keyword evidence="4" id="KW-1185">Reference proteome</keyword>
<accession>A0A5J5BVG0</accession>
<organism evidence="3 4">
    <name type="scientific">Nyssa sinensis</name>
    <dbReference type="NCBI Taxonomy" id="561372"/>
    <lineage>
        <taxon>Eukaryota</taxon>
        <taxon>Viridiplantae</taxon>
        <taxon>Streptophyta</taxon>
        <taxon>Embryophyta</taxon>
        <taxon>Tracheophyta</taxon>
        <taxon>Spermatophyta</taxon>
        <taxon>Magnoliopsida</taxon>
        <taxon>eudicotyledons</taxon>
        <taxon>Gunneridae</taxon>
        <taxon>Pentapetalae</taxon>
        <taxon>asterids</taxon>
        <taxon>Cornales</taxon>
        <taxon>Nyssaceae</taxon>
        <taxon>Nyssa</taxon>
    </lineage>
</organism>
<dbReference type="InterPro" id="IPR004264">
    <property type="entry name" value="Transposase_23"/>
</dbReference>
<protein>
    <recommendedName>
        <fullName evidence="2">Transposase Tnp1/En/Spm-like domain-containing protein</fullName>
    </recommendedName>
</protein>
<feature type="domain" description="Transposase Tnp1/En/Spm-like" evidence="2">
    <location>
        <begin position="61"/>
        <end position="104"/>
    </location>
</feature>
<gene>
    <name evidence="3" type="ORF">F0562_003444</name>
</gene>